<name>A0A4Z0F6J9_9GAMM</name>
<dbReference type="Proteomes" id="UP000297890">
    <property type="component" value="Unassembled WGS sequence"/>
</dbReference>
<dbReference type="CDD" id="cd16943">
    <property type="entry name" value="HATPase_AtoS-like"/>
    <property type="match status" value="1"/>
</dbReference>
<keyword evidence="6" id="KW-0418">Kinase</keyword>
<evidence type="ECO:0000256" key="1">
    <source>
        <dbReference type="ARBA" id="ARBA00000085"/>
    </source>
</evidence>
<dbReference type="SUPFAM" id="SSF55781">
    <property type="entry name" value="GAF domain-like"/>
    <property type="match status" value="1"/>
</dbReference>
<dbReference type="Pfam" id="PF13185">
    <property type="entry name" value="GAF_2"/>
    <property type="match status" value="1"/>
</dbReference>
<evidence type="ECO:0000313" key="6">
    <source>
        <dbReference type="EMBL" id="TFZ81866.1"/>
    </source>
</evidence>
<dbReference type="PROSITE" id="PS50109">
    <property type="entry name" value="HIS_KIN"/>
    <property type="match status" value="1"/>
</dbReference>
<dbReference type="OrthoDB" id="1931120at2"/>
<organism evidence="6 7">
    <name type="scientific">Candidatus Macondimonas diazotrophica</name>
    <dbReference type="NCBI Taxonomy" id="2305248"/>
    <lineage>
        <taxon>Bacteria</taxon>
        <taxon>Pseudomonadati</taxon>
        <taxon>Pseudomonadota</taxon>
        <taxon>Gammaproteobacteria</taxon>
        <taxon>Chromatiales</taxon>
        <taxon>Ectothiorhodospiraceae</taxon>
        <taxon>Candidatus Macondimonas</taxon>
    </lineage>
</organism>
<dbReference type="InterPro" id="IPR003018">
    <property type="entry name" value="GAF"/>
</dbReference>
<keyword evidence="7" id="KW-1185">Reference proteome</keyword>
<dbReference type="PANTHER" id="PTHR43065">
    <property type="entry name" value="SENSOR HISTIDINE KINASE"/>
    <property type="match status" value="1"/>
</dbReference>
<dbReference type="InterPro" id="IPR005467">
    <property type="entry name" value="His_kinase_dom"/>
</dbReference>
<reference evidence="6 7" key="1">
    <citation type="journal article" date="2019" name="ISME J.">
        <title>Candidatus Macondimonas diazotrophica, a novel gammaproteobacterial genus dominating crude-oil-contaminated coastal sediments.</title>
        <authorList>
            <person name="Karthikeyan S."/>
            <person name="Konstantinidis K."/>
        </authorList>
    </citation>
    <scope>NUCLEOTIDE SEQUENCE [LARGE SCALE GENOMIC DNA]</scope>
    <source>
        <strain evidence="6 7">KTK01</strain>
    </source>
</reference>
<dbReference type="SMART" id="SM00387">
    <property type="entry name" value="HATPase_c"/>
    <property type="match status" value="1"/>
</dbReference>
<dbReference type="InterPro" id="IPR004358">
    <property type="entry name" value="Sig_transdc_His_kin-like_C"/>
</dbReference>
<evidence type="ECO:0000256" key="4">
    <source>
        <dbReference type="SAM" id="Coils"/>
    </source>
</evidence>
<dbReference type="Pfam" id="PF02518">
    <property type="entry name" value="HATPase_c"/>
    <property type="match status" value="1"/>
</dbReference>
<dbReference type="PRINTS" id="PR00344">
    <property type="entry name" value="BCTRLSENSOR"/>
</dbReference>
<gene>
    <name evidence="6" type="ORF">E4680_10380</name>
</gene>
<dbReference type="InterPro" id="IPR003594">
    <property type="entry name" value="HATPase_dom"/>
</dbReference>
<dbReference type="EC" id="2.7.13.3" evidence="2"/>
<evidence type="ECO:0000256" key="3">
    <source>
        <dbReference type="ARBA" id="ARBA00022553"/>
    </source>
</evidence>
<dbReference type="SMART" id="SM00065">
    <property type="entry name" value="GAF"/>
    <property type="match status" value="1"/>
</dbReference>
<evidence type="ECO:0000313" key="7">
    <source>
        <dbReference type="Proteomes" id="UP000297890"/>
    </source>
</evidence>
<feature type="domain" description="Histidine kinase" evidence="5">
    <location>
        <begin position="206"/>
        <end position="449"/>
    </location>
</feature>
<dbReference type="EMBL" id="SRIO01000014">
    <property type="protein sequence ID" value="TFZ81866.1"/>
    <property type="molecule type" value="Genomic_DNA"/>
</dbReference>
<evidence type="ECO:0000259" key="5">
    <source>
        <dbReference type="PROSITE" id="PS50109"/>
    </source>
</evidence>
<dbReference type="InterPro" id="IPR003661">
    <property type="entry name" value="HisK_dim/P_dom"/>
</dbReference>
<dbReference type="SUPFAM" id="SSF47384">
    <property type="entry name" value="Homodimeric domain of signal transducing histidine kinase"/>
    <property type="match status" value="1"/>
</dbReference>
<dbReference type="GO" id="GO:0000155">
    <property type="term" value="F:phosphorelay sensor kinase activity"/>
    <property type="evidence" value="ECO:0007669"/>
    <property type="project" value="InterPro"/>
</dbReference>
<sequence>MSNGKLSHLLSVSWIYDLYRLGHAAFVDSSGEIYQKILEHIVKGFSATSGSLALRGDPGTDELTIVAGIDLPKQAMGATVKFGEGVLGKVAQEGTPLLLNGDMSRDTRFKNKQARAETRTPRSAMCWPLKVDEAIIGVLSINNNTGVEFQAEQLHQGSVITNLVSVVIENANLHNAQKSLIAQLKEAQAQLLQSEKMASVGQLAAGIAHEINNPIGYINSNLGSLQQYLQDLLTIVAAYQKLEARLPVDEEIRGLQKLRQDLDLDFLKEDSLALLSESCEGVQRVRNIVQDLKDFSHVDSAEWQMVDLHKGLDSTLNIAHNEIKYKAEIVREYGDVPLVECLPSQLNQVFMNMFINAAHAIEEKGKITIRTGREDTSAWIEIADTGKGIAPEHLSRIFDPFFTTKPVGKGTGLGLSLSYSIIQKHQGRIAVDSCPGKGTTFRIVIPLKRVSETAPQGGLEDAEST</sequence>
<dbReference type="InterPro" id="IPR036890">
    <property type="entry name" value="HATPase_C_sf"/>
</dbReference>
<keyword evidence="3" id="KW-0597">Phosphoprotein</keyword>
<dbReference type="InterPro" id="IPR029016">
    <property type="entry name" value="GAF-like_dom_sf"/>
</dbReference>
<dbReference type="Gene3D" id="1.10.287.130">
    <property type="match status" value="1"/>
</dbReference>
<comment type="caution">
    <text evidence="6">The sequence shown here is derived from an EMBL/GenBank/DDBJ whole genome shotgun (WGS) entry which is preliminary data.</text>
</comment>
<comment type="catalytic activity">
    <reaction evidence="1">
        <text>ATP + protein L-histidine = ADP + protein N-phospho-L-histidine.</text>
        <dbReference type="EC" id="2.7.13.3"/>
    </reaction>
</comment>
<proteinExistence type="predicted"/>
<dbReference type="CDD" id="cd00082">
    <property type="entry name" value="HisKA"/>
    <property type="match status" value="1"/>
</dbReference>
<dbReference type="PANTHER" id="PTHR43065:SF50">
    <property type="entry name" value="HISTIDINE KINASE"/>
    <property type="match status" value="1"/>
</dbReference>
<accession>A0A4Z0F6J9</accession>
<protein>
    <recommendedName>
        <fullName evidence="2">histidine kinase</fullName>
        <ecNumber evidence="2">2.7.13.3</ecNumber>
    </recommendedName>
</protein>
<keyword evidence="4" id="KW-0175">Coiled coil</keyword>
<dbReference type="InterPro" id="IPR036097">
    <property type="entry name" value="HisK_dim/P_sf"/>
</dbReference>
<dbReference type="RefSeq" id="WP_135282344.1">
    <property type="nucleotide sequence ID" value="NZ_SRIO01000014.1"/>
</dbReference>
<keyword evidence="6" id="KW-0808">Transferase</keyword>
<dbReference type="SUPFAM" id="SSF55874">
    <property type="entry name" value="ATPase domain of HSP90 chaperone/DNA topoisomerase II/histidine kinase"/>
    <property type="match status" value="1"/>
</dbReference>
<dbReference type="AlphaFoldDB" id="A0A4Z0F6J9"/>
<dbReference type="Gene3D" id="3.30.450.40">
    <property type="match status" value="1"/>
</dbReference>
<dbReference type="Gene3D" id="3.30.565.10">
    <property type="entry name" value="Histidine kinase-like ATPase, C-terminal domain"/>
    <property type="match status" value="1"/>
</dbReference>
<feature type="coiled-coil region" evidence="4">
    <location>
        <begin position="170"/>
        <end position="197"/>
    </location>
</feature>
<evidence type="ECO:0000256" key="2">
    <source>
        <dbReference type="ARBA" id="ARBA00012438"/>
    </source>
</evidence>